<dbReference type="RefSeq" id="WP_313912923.1">
    <property type="nucleotide sequence ID" value="NZ_CP135076.1"/>
</dbReference>
<dbReference type="Pfam" id="PF03729">
    <property type="entry name" value="DUF308"/>
    <property type="match status" value="1"/>
</dbReference>
<dbReference type="InterPro" id="IPR052712">
    <property type="entry name" value="Acid_resist_chaperone_HdeD"/>
</dbReference>
<keyword evidence="1" id="KW-0812">Transmembrane</keyword>
<feature type="transmembrane region" description="Helical" evidence="1">
    <location>
        <begin position="160"/>
        <end position="178"/>
    </location>
</feature>
<feature type="transmembrane region" description="Helical" evidence="1">
    <location>
        <begin position="76"/>
        <end position="95"/>
    </location>
</feature>
<protein>
    <submittedName>
        <fullName evidence="2">DUF308 domain-containing protein</fullName>
    </submittedName>
</protein>
<feature type="transmembrane region" description="Helical" evidence="1">
    <location>
        <begin position="21"/>
        <end position="39"/>
    </location>
</feature>
<dbReference type="PANTHER" id="PTHR34989:SF1">
    <property type="entry name" value="PROTEIN HDED"/>
    <property type="match status" value="1"/>
</dbReference>
<reference evidence="2 3" key="1">
    <citation type="submission" date="2023-09" db="EMBL/GenBank/DDBJ databases">
        <authorList>
            <person name="Rey-Velasco X."/>
        </authorList>
    </citation>
    <scope>NUCLEOTIDE SEQUENCE [LARGE SCALE GENOMIC DNA]</scope>
    <source>
        <strain evidence="2 3">W311</strain>
    </source>
</reference>
<name>A0ABZ0B501_9SPHN</name>
<feature type="transmembrane region" description="Helical" evidence="1">
    <location>
        <begin position="133"/>
        <end position="154"/>
    </location>
</feature>
<gene>
    <name evidence="2" type="ORF">RPR59_08205</name>
</gene>
<organism evidence="2 3">
    <name type="scientific">Stakelama saccharophila</name>
    <dbReference type="NCBI Taxonomy" id="3075605"/>
    <lineage>
        <taxon>Bacteria</taxon>
        <taxon>Pseudomonadati</taxon>
        <taxon>Pseudomonadota</taxon>
        <taxon>Alphaproteobacteria</taxon>
        <taxon>Sphingomonadales</taxon>
        <taxon>Sphingomonadaceae</taxon>
        <taxon>Stakelama</taxon>
    </lineage>
</organism>
<dbReference type="Proteomes" id="UP001302249">
    <property type="component" value="Chromosome"/>
</dbReference>
<keyword evidence="3" id="KW-1185">Reference proteome</keyword>
<sequence>MPELRSAEPAPLTRGNRGWGLMLVYGLLSVILGIVAIFWPFPASLAAALVFGAFLVAAGIGAIASAVAGHAHESRLYSLIFGGISLVVGVLIWFAPVAGVVSLTMLVMGWLTARGILELYLGARFRRNRALMLFLGVLNLALVALILLTGPYSALTLPGYIIGLSFLVSGITVTANAISHRQAI</sequence>
<accession>A0ABZ0B501</accession>
<evidence type="ECO:0000313" key="3">
    <source>
        <dbReference type="Proteomes" id="UP001302249"/>
    </source>
</evidence>
<evidence type="ECO:0000256" key="1">
    <source>
        <dbReference type="SAM" id="Phobius"/>
    </source>
</evidence>
<dbReference type="InterPro" id="IPR005325">
    <property type="entry name" value="DUF308_memb"/>
</dbReference>
<proteinExistence type="predicted"/>
<keyword evidence="1" id="KW-0472">Membrane</keyword>
<evidence type="ECO:0000313" key="2">
    <source>
        <dbReference type="EMBL" id="WNO52462.1"/>
    </source>
</evidence>
<feature type="transmembrane region" description="Helical" evidence="1">
    <location>
        <begin position="101"/>
        <end position="121"/>
    </location>
</feature>
<keyword evidence="1" id="KW-1133">Transmembrane helix</keyword>
<dbReference type="EMBL" id="CP135076">
    <property type="protein sequence ID" value="WNO52462.1"/>
    <property type="molecule type" value="Genomic_DNA"/>
</dbReference>
<feature type="transmembrane region" description="Helical" evidence="1">
    <location>
        <begin position="45"/>
        <end position="69"/>
    </location>
</feature>
<dbReference type="PANTHER" id="PTHR34989">
    <property type="entry name" value="PROTEIN HDED"/>
    <property type="match status" value="1"/>
</dbReference>